<feature type="transmembrane region" description="Helical" evidence="1">
    <location>
        <begin position="154"/>
        <end position="170"/>
    </location>
</feature>
<dbReference type="Proteomes" id="UP000515369">
    <property type="component" value="Chromosome"/>
</dbReference>
<dbReference type="GO" id="GO:0006629">
    <property type="term" value="P:lipid metabolic process"/>
    <property type="evidence" value="ECO:0007669"/>
    <property type="project" value="InterPro"/>
</dbReference>
<dbReference type="PANTHER" id="PTHR36459:SF1">
    <property type="entry name" value="FATTY ACID DESATURASE DOMAIN-CONTAINING PROTEIN-RELATED"/>
    <property type="match status" value="1"/>
</dbReference>
<dbReference type="KEGG" id="sfol:H3H32_25785"/>
<keyword evidence="1" id="KW-0812">Transmembrane</keyword>
<feature type="transmembrane region" description="Helical" evidence="1">
    <location>
        <begin position="190"/>
        <end position="218"/>
    </location>
</feature>
<reference evidence="3 4" key="1">
    <citation type="submission" date="2020-07" db="EMBL/GenBank/DDBJ databases">
        <title>Spirosoma foliorum sp. nov., isolated from the leaves on the Nejang mountain Korea, Republic of.</title>
        <authorList>
            <person name="Ho H."/>
            <person name="Lee Y.-J."/>
            <person name="Nurcahyanto D.-A."/>
            <person name="Kim S.-G."/>
        </authorList>
    </citation>
    <scope>NUCLEOTIDE SEQUENCE [LARGE SCALE GENOMIC DNA]</scope>
    <source>
        <strain evidence="3 4">PL0136</strain>
    </source>
</reference>
<dbReference type="AlphaFoldDB" id="A0A7G5GR57"/>
<accession>A0A7G5GR57</accession>
<dbReference type="RefSeq" id="WP_182458631.1">
    <property type="nucleotide sequence ID" value="NZ_CP059732.1"/>
</dbReference>
<protein>
    <submittedName>
        <fullName evidence="3">Fatty acid desaturase</fullName>
    </submittedName>
</protein>
<dbReference type="Pfam" id="PF00487">
    <property type="entry name" value="FA_desaturase"/>
    <property type="match status" value="1"/>
</dbReference>
<evidence type="ECO:0000313" key="4">
    <source>
        <dbReference type="Proteomes" id="UP000515369"/>
    </source>
</evidence>
<feature type="transmembrane region" description="Helical" evidence="1">
    <location>
        <begin position="36"/>
        <end position="56"/>
    </location>
</feature>
<keyword evidence="1" id="KW-1133">Transmembrane helix</keyword>
<dbReference type="PANTHER" id="PTHR36459">
    <property type="entry name" value="ORF"/>
    <property type="match status" value="1"/>
</dbReference>
<evidence type="ECO:0000259" key="2">
    <source>
        <dbReference type="Pfam" id="PF00487"/>
    </source>
</evidence>
<sequence length="361" mass="42277">MKLLSTIHDPTFKGGNYNRLDRFFLQFIKDERDLPFIYLTLRICLTLVPLSVLLFMPFVTGWAWWTVAVLHLFFSNLGVKGPFGLMLHCTSHRQFFKTEYDWMNKFLPWILAPFFGHTPETYYSHHIGMHHPENNLEEDDSSTMTFQRDSFRSFLAYFGRFFVVGVRNLLDYLRQKNRPKLATRALTGEIVFAVVCIGLCFVNWRATVLVFLLPLVIYRFIAMLGNWTQHCFVDFDDPGNAYKNSITCINVRYNKKCWNDGYHISHHVRPAMHWTEHPTFFMKTIDKYAQNQAVVFDGIDFGQVFFLLMFKRYDVLARNMVNINGAFADDEEAIALLRRRTKRIPLKTVVTDMPQVSAVAA</sequence>
<evidence type="ECO:0000256" key="1">
    <source>
        <dbReference type="SAM" id="Phobius"/>
    </source>
</evidence>
<evidence type="ECO:0000313" key="3">
    <source>
        <dbReference type="EMBL" id="QMW01349.1"/>
    </source>
</evidence>
<gene>
    <name evidence="3" type="ORF">H3H32_25785</name>
</gene>
<feature type="domain" description="Fatty acid desaturase" evidence="2">
    <location>
        <begin position="64"/>
        <end position="283"/>
    </location>
</feature>
<organism evidence="3 4">
    <name type="scientific">Spirosoma foliorum</name>
    <dbReference type="NCBI Taxonomy" id="2710596"/>
    <lineage>
        <taxon>Bacteria</taxon>
        <taxon>Pseudomonadati</taxon>
        <taxon>Bacteroidota</taxon>
        <taxon>Cytophagia</taxon>
        <taxon>Cytophagales</taxon>
        <taxon>Cytophagaceae</taxon>
        <taxon>Spirosoma</taxon>
    </lineage>
</organism>
<name>A0A7G5GR57_9BACT</name>
<keyword evidence="1" id="KW-0472">Membrane</keyword>
<dbReference type="EMBL" id="CP059732">
    <property type="protein sequence ID" value="QMW01349.1"/>
    <property type="molecule type" value="Genomic_DNA"/>
</dbReference>
<proteinExistence type="predicted"/>
<keyword evidence="4" id="KW-1185">Reference proteome</keyword>
<dbReference type="InterPro" id="IPR005804">
    <property type="entry name" value="FA_desaturase_dom"/>
</dbReference>